<organism evidence="1 2">
    <name type="scientific">Winogradskyella marina</name>
    <dbReference type="NCBI Taxonomy" id="2785530"/>
    <lineage>
        <taxon>Bacteria</taxon>
        <taxon>Pseudomonadati</taxon>
        <taxon>Bacteroidota</taxon>
        <taxon>Flavobacteriia</taxon>
        <taxon>Flavobacteriales</taxon>
        <taxon>Flavobacteriaceae</taxon>
        <taxon>Winogradskyella</taxon>
    </lineage>
</organism>
<proteinExistence type="predicted"/>
<keyword evidence="2" id="KW-1185">Reference proteome</keyword>
<comment type="caution">
    <text evidence="1">The sequence shown here is derived from an EMBL/GenBank/DDBJ whole genome shotgun (WGS) entry which is preliminary data.</text>
</comment>
<dbReference type="RefSeq" id="WP_195870425.1">
    <property type="nucleotide sequence ID" value="NZ_JADOET010000002.1"/>
</dbReference>
<dbReference type="EMBL" id="JADOET010000002">
    <property type="protein sequence ID" value="MBF8149155.1"/>
    <property type="molecule type" value="Genomic_DNA"/>
</dbReference>
<reference evidence="1 2" key="1">
    <citation type="submission" date="2020-11" db="EMBL/GenBank/DDBJ databases">
        <title>Winogradskyella marina sp. nov., isolated from marine sediment.</title>
        <authorList>
            <person name="Bo J."/>
            <person name="Wang S."/>
            <person name="Song X."/>
            <person name="Du Z."/>
        </authorList>
    </citation>
    <scope>NUCLEOTIDE SEQUENCE [LARGE SCALE GENOMIC DNA]</scope>
    <source>
        <strain evidence="1 2">F6397</strain>
    </source>
</reference>
<evidence type="ECO:0000313" key="1">
    <source>
        <dbReference type="EMBL" id="MBF8149155.1"/>
    </source>
</evidence>
<name>A0ABS0EFC1_9FLAO</name>
<evidence type="ECO:0000313" key="2">
    <source>
        <dbReference type="Proteomes" id="UP000611215"/>
    </source>
</evidence>
<gene>
    <name evidence="1" type="ORF">ITJ86_04560</name>
</gene>
<accession>A0ABS0EFC1</accession>
<protein>
    <submittedName>
        <fullName evidence="1">3-oxoacyl-ACP synthase</fullName>
    </submittedName>
</protein>
<sequence length="149" mass="16591">MTVKEELYKACLTFIDNRLTTVNNTILDLQNSLQSETKSSAGDKHETGRAMLQLEREKAGHQLSEIEKQQQIIRKVNFESKHSKVALGSVVKTTQSNYFISISAGEITIDNITYFAISAATPIAQLLLSKTVGDEIVFRNNTFKIVAVI</sequence>
<dbReference type="Proteomes" id="UP000611215">
    <property type="component" value="Unassembled WGS sequence"/>
</dbReference>